<dbReference type="Pfam" id="PF05147">
    <property type="entry name" value="LANC_like"/>
    <property type="match status" value="1"/>
</dbReference>
<keyword evidence="3" id="KW-1185">Reference proteome</keyword>
<dbReference type="Gene3D" id="1.50.10.20">
    <property type="match status" value="1"/>
</dbReference>
<feature type="domain" description="Lantibiotic biosynthesis protein dehydration" evidence="1">
    <location>
        <begin position="111"/>
        <end position="481"/>
    </location>
</feature>
<dbReference type="SUPFAM" id="SSF158745">
    <property type="entry name" value="LanC-like"/>
    <property type="match status" value="1"/>
</dbReference>
<dbReference type="AlphaFoldDB" id="A0A318RR63"/>
<dbReference type="SMART" id="SM01260">
    <property type="entry name" value="LANC_like"/>
    <property type="match status" value="1"/>
</dbReference>
<dbReference type="InterPro" id="IPR025410">
    <property type="entry name" value="Lant_dehyd"/>
</dbReference>
<evidence type="ECO:0000313" key="3">
    <source>
        <dbReference type="Proteomes" id="UP000247591"/>
    </source>
</evidence>
<evidence type="ECO:0000259" key="1">
    <source>
        <dbReference type="Pfam" id="PF13575"/>
    </source>
</evidence>
<reference evidence="2 3" key="1">
    <citation type="submission" date="2018-06" db="EMBL/GenBank/DDBJ databases">
        <title>Genomic Encyclopedia of Type Strains, Phase IV (KMG-IV): sequencing the most valuable type-strain genomes for metagenomic binning, comparative biology and taxonomic classification.</title>
        <authorList>
            <person name="Goeker M."/>
        </authorList>
    </citation>
    <scope>NUCLEOTIDE SEQUENCE [LARGE SCALE GENOMIC DNA]</scope>
    <source>
        <strain evidence="2 3">DSM 45521</strain>
    </source>
</reference>
<evidence type="ECO:0000313" key="2">
    <source>
        <dbReference type="EMBL" id="PYE17906.1"/>
    </source>
</evidence>
<dbReference type="InterPro" id="IPR017146">
    <property type="entry name" value="Lanti_2_LanM"/>
</dbReference>
<dbReference type="Proteomes" id="UP000247591">
    <property type="component" value="Unassembled WGS sequence"/>
</dbReference>
<dbReference type="PIRSF" id="PIRSF037228">
    <property type="entry name" value="Lant_mod_RumM"/>
    <property type="match status" value="1"/>
</dbReference>
<sequence length="934" mass="101031">MTATVSANPFANQLFSPFYRPVMQSATDALNALVASPVIADDSRGGVREQLDAALARKVEMESFRVLISDFHEHRRRWGLPSDAESTTALDRYSALLTSESVRADILTRHPVLAKNLEVVQRNFVRSVEELIDHYAADLAVLRDEGWIGGEDLISTIVATGSDSHNGGRQVFIVTQESGVKIVYKPRPLAIDRFVRSLFERVSEVVGVSLDRCVPKVLDRGEHGWQEFIQADRSVTTEEAERYFYRFGVTTMVLGAIGTSDMHHENVVACGEYPCFVDVETALRPDNGVLDDSLAHLLVNRMKQAPTTTMLLPIQIPNGPFDVILAGIGVPREQVSERKSFQMSDRDTDAVSVFRKTFTYNHSDNLVRIGTAVVDPLDHFETIRSGYLACFEAIRSGRIDIDGVFDLFPELPVRYLVRATTVYAQFIDAATHPDYLSSPDEYGRLLGLLKAPSSYNDAGQEFITSTESADMHNRDVPYFSVDADSRRLGTRSVVGPEVFDRSPRSITRDSITALRETSGLVHEFVLEESLNELVGEGVASPLWKSGVFASTLRAGPTPQTGEAVAEIVSELAHRHEDPDGPQVGWVYGGGGPSSPTLAPGTLIAFHDGGGIPVFLDRAAGAGLAASSFAEAAARGHQKLAEEYRSVLRDSPESVFSGEAGALFGAVPLMDNMFDELLTTIWDRFEAGTAETDVAGGVAGVLLMLSAQHTDRRVLRGRAADLVAEAPRRLWAAEGHSDRAWFDLAHGRLGTAWAAARAADSTGDDRLLGEVADWIIAALDTDCHSEGGEFKGSKAWCAGSAGVALVAGEVLTRAGRIDALPTGRMSGLLDHMTTIKTTNPADLSVCHGGSGVIQSLLALQPWLLEDELLARAVDYRDRLYSHAVAHGYSTGTAGKTSTLGYMLGWAGIGDTDVLLGRAVAGDNDQLIPVALNGVR</sequence>
<protein>
    <submittedName>
        <fullName evidence="2">Type 2 lantibiotic biosynthesis protein LanM</fullName>
    </submittedName>
</protein>
<gene>
    <name evidence="2" type="ORF">DFR67_10551</name>
</gene>
<dbReference type="GO" id="GO:0031179">
    <property type="term" value="P:peptide modification"/>
    <property type="evidence" value="ECO:0007669"/>
    <property type="project" value="InterPro"/>
</dbReference>
<dbReference type="NCBIfam" id="TIGR03897">
    <property type="entry name" value="lanti_2_LanM"/>
    <property type="match status" value="1"/>
</dbReference>
<comment type="caution">
    <text evidence="2">The sequence shown here is derived from an EMBL/GenBank/DDBJ whole genome shotgun (WGS) entry which is preliminary data.</text>
</comment>
<accession>A0A318RR63</accession>
<dbReference type="EMBL" id="QJSP01000005">
    <property type="protein sequence ID" value="PYE17906.1"/>
    <property type="molecule type" value="Genomic_DNA"/>
</dbReference>
<name>A0A318RR63_WILLI</name>
<dbReference type="Pfam" id="PF13575">
    <property type="entry name" value="DUF4135"/>
    <property type="match status" value="1"/>
</dbReference>
<dbReference type="InterPro" id="IPR007822">
    <property type="entry name" value="LANC-like"/>
</dbReference>
<organism evidence="2 3">
    <name type="scientific">Williamsia limnetica</name>
    <dbReference type="NCBI Taxonomy" id="882452"/>
    <lineage>
        <taxon>Bacteria</taxon>
        <taxon>Bacillati</taxon>
        <taxon>Actinomycetota</taxon>
        <taxon>Actinomycetes</taxon>
        <taxon>Mycobacteriales</taxon>
        <taxon>Nocardiaceae</taxon>
        <taxon>Williamsia</taxon>
    </lineage>
</organism>
<proteinExistence type="predicted"/>